<accession>A0A5N5W1M5</accession>
<evidence type="ECO:0000313" key="2">
    <source>
        <dbReference type="EMBL" id="KAB7835788.1"/>
    </source>
</evidence>
<protein>
    <submittedName>
        <fullName evidence="2">Uncharacterized protein</fullName>
    </submittedName>
</protein>
<sequence>MTIAVPHPADGSHGNQQTEEGGNTPEPAPGRPVQVPSPRSGTYSAPAIGTPGFHDIAPSASGVPWHTHAHAMIDEWMRDFTWDHTPLSHFVSGIDAAINGAPAHPLWRSGVPTRHLPAGPPPQELPSADTAPFNMRHPLWAHLVQTWQLRCTWLHPETTYTVEPLAFAENRASLLIGCTDRNAPAAPRRYDPQRDPLTHDMGVIAFPLRPFRALQHHLEGHVPEAAMLLCAGTAVAESAVHEALEMHQHSPGIPVLDPHAQGVTVDIVVHWAPGQTPTTGRADAA</sequence>
<organism evidence="2 3">
    <name type="scientific">Streptomyces mobaraensis</name>
    <name type="common">Streptoverticillium mobaraense</name>
    <dbReference type="NCBI Taxonomy" id="35621"/>
    <lineage>
        <taxon>Bacteria</taxon>
        <taxon>Bacillati</taxon>
        <taxon>Actinomycetota</taxon>
        <taxon>Actinomycetes</taxon>
        <taxon>Kitasatosporales</taxon>
        <taxon>Streptomycetaceae</taxon>
        <taxon>Streptomyces</taxon>
    </lineage>
</organism>
<dbReference type="RefSeq" id="WP_152265245.1">
    <property type="nucleotide sequence ID" value="NZ_VOKX01000106.1"/>
</dbReference>
<dbReference type="Proteomes" id="UP000327000">
    <property type="component" value="Unassembled WGS sequence"/>
</dbReference>
<evidence type="ECO:0000313" key="3">
    <source>
        <dbReference type="Proteomes" id="UP000327000"/>
    </source>
</evidence>
<gene>
    <name evidence="2" type="ORF">FRZ00_26615</name>
</gene>
<reference evidence="2 3" key="1">
    <citation type="journal article" date="2019" name="Microb. Cell Fact.">
        <title>Exploring novel herbicidin analogues by transcriptional regulator overexpression and MS/MS molecular networking.</title>
        <authorList>
            <person name="Shi Y."/>
            <person name="Gu R."/>
            <person name="Li Y."/>
            <person name="Wang X."/>
            <person name="Ren W."/>
            <person name="Li X."/>
            <person name="Wang L."/>
            <person name="Xie Y."/>
            <person name="Hong B."/>
        </authorList>
    </citation>
    <scope>NUCLEOTIDE SEQUENCE [LARGE SCALE GENOMIC DNA]</scope>
    <source>
        <strain evidence="2 3">US-43</strain>
    </source>
</reference>
<keyword evidence="3" id="KW-1185">Reference proteome</keyword>
<evidence type="ECO:0000256" key="1">
    <source>
        <dbReference type="SAM" id="MobiDB-lite"/>
    </source>
</evidence>
<dbReference type="AlphaFoldDB" id="A0A5N5W1M5"/>
<feature type="region of interest" description="Disordered" evidence="1">
    <location>
        <begin position="1"/>
        <end position="49"/>
    </location>
</feature>
<proteinExistence type="predicted"/>
<dbReference type="EMBL" id="VOKX01000106">
    <property type="protein sequence ID" value="KAB7835788.1"/>
    <property type="molecule type" value="Genomic_DNA"/>
</dbReference>
<dbReference type="OrthoDB" id="9934326at2"/>
<name>A0A5N5W1M5_STRMB</name>
<comment type="caution">
    <text evidence="2">The sequence shown here is derived from an EMBL/GenBank/DDBJ whole genome shotgun (WGS) entry which is preliminary data.</text>
</comment>